<dbReference type="KEGG" id="zpr:ZPR_1278"/>
<dbReference type="Proteomes" id="UP000001654">
    <property type="component" value="Chromosome"/>
</dbReference>
<evidence type="ECO:0000259" key="1">
    <source>
        <dbReference type="Pfam" id="PF25056"/>
    </source>
</evidence>
<protein>
    <recommendedName>
        <fullName evidence="1">DUF7793 domain-containing protein</fullName>
    </recommendedName>
</protein>
<dbReference type="EMBL" id="CP001650">
    <property type="protein sequence ID" value="ADF51616.1"/>
    <property type="molecule type" value="Genomic_DNA"/>
</dbReference>
<dbReference type="Gene3D" id="3.40.970.30">
    <property type="entry name" value="yp_829618.1 like domains"/>
    <property type="match status" value="1"/>
</dbReference>
<name>D5BJF0_ZUNPS</name>
<gene>
    <name evidence="2" type="ordered locus">ZPR_1278</name>
</gene>
<dbReference type="OrthoDB" id="957652at2"/>
<organism evidence="2 3">
    <name type="scientific">Zunongwangia profunda (strain DSM 18752 / CCTCC AB 206139 / SM-A87)</name>
    <name type="common">Wangia profunda</name>
    <dbReference type="NCBI Taxonomy" id="655815"/>
    <lineage>
        <taxon>Bacteria</taxon>
        <taxon>Pseudomonadati</taxon>
        <taxon>Bacteroidota</taxon>
        <taxon>Flavobacteriia</taxon>
        <taxon>Flavobacteriales</taxon>
        <taxon>Flavobacteriaceae</taxon>
        <taxon>Zunongwangia</taxon>
    </lineage>
</organism>
<dbReference type="eggNOG" id="ENOG50332DX">
    <property type="taxonomic scope" value="Bacteria"/>
</dbReference>
<dbReference type="RefSeq" id="WP_013070768.1">
    <property type="nucleotide sequence ID" value="NC_014041.1"/>
</dbReference>
<feature type="domain" description="DUF7793" evidence="1">
    <location>
        <begin position="9"/>
        <end position="120"/>
    </location>
</feature>
<dbReference type="InterPro" id="IPR056695">
    <property type="entry name" value="DUF7793"/>
</dbReference>
<keyword evidence="3" id="KW-1185">Reference proteome</keyword>
<reference evidence="2 3" key="1">
    <citation type="journal article" date="2010" name="BMC Genomics">
        <title>The complete genome of Zunongwangia profunda SM-A87 reveals its adaptation to the deep-sea environment and ecological role in sedimentary organic nitrogen degradation.</title>
        <authorList>
            <person name="Qin Q.L."/>
            <person name="Zhang X.Y."/>
            <person name="Wang X.M."/>
            <person name="Liu G.M."/>
            <person name="Chen X.L."/>
            <person name="Xie B.B."/>
            <person name="Dang H.Y."/>
            <person name="Zhou B.C."/>
            <person name="Yu J."/>
            <person name="Zhang Y.Z."/>
        </authorList>
    </citation>
    <scope>NUCLEOTIDE SEQUENCE [LARGE SCALE GENOMIC DNA]</scope>
    <source>
        <strain evidence="3">DSM 18752 / CCTCC AB 206139 / SM-A87</strain>
    </source>
</reference>
<accession>D5BJF0</accession>
<evidence type="ECO:0000313" key="2">
    <source>
        <dbReference type="EMBL" id="ADF51616.1"/>
    </source>
</evidence>
<dbReference type="HOGENOM" id="CLU_148750_0_0_10"/>
<dbReference type="Pfam" id="PF25056">
    <property type="entry name" value="DUF7793"/>
    <property type="match status" value="1"/>
</dbReference>
<dbReference type="STRING" id="655815.ZPR_1278"/>
<sequence>MFEGKYGTYWIDSGILHMVYKENIIIDLKIAKKITSDRLLFQKAKEYPVFCDLSAVVDSTSMARRYFAAQGTTLMSAIAIYAGSPVAISHAEFYMRTLMHKIPTAFFTQKYQALKFLKDYCK</sequence>
<dbReference type="AlphaFoldDB" id="D5BJF0"/>
<proteinExistence type="predicted"/>
<evidence type="ECO:0000313" key="3">
    <source>
        <dbReference type="Proteomes" id="UP000001654"/>
    </source>
</evidence>